<evidence type="ECO:0000256" key="6">
    <source>
        <dbReference type="PROSITE-ProRule" id="PRU01240"/>
    </source>
</evidence>
<dbReference type="RefSeq" id="WP_228354097.1">
    <property type="nucleotide sequence ID" value="NZ_JACEGA010000001.1"/>
</dbReference>
<keyword evidence="4 6" id="KW-0720">Serine protease</keyword>
<evidence type="ECO:0000256" key="5">
    <source>
        <dbReference type="PIRSR" id="PIRSR615500-1"/>
    </source>
</evidence>
<dbReference type="InterPro" id="IPR036852">
    <property type="entry name" value="Peptidase_S8/S53_dom_sf"/>
</dbReference>
<keyword evidence="2 6" id="KW-0645">Protease</keyword>
<feature type="active site" description="Charge relay system" evidence="5 6">
    <location>
        <position position="173"/>
    </location>
</feature>
<comment type="similarity">
    <text evidence="1 6">Belongs to the peptidase S8 family.</text>
</comment>
<evidence type="ECO:0000256" key="1">
    <source>
        <dbReference type="ARBA" id="ARBA00011073"/>
    </source>
</evidence>
<dbReference type="GO" id="GO:0006508">
    <property type="term" value="P:proteolysis"/>
    <property type="evidence" value="ECO:0007669"/>
    <property type="project" value="UniProtKB-KW"/>
</dbReference>
<gene>
    <name evidence="8" type="ORF">H0486_16770</name>
</gene>
<dbReference type="PROSITE" id="PS00136">
    <property type="entry name" value="SUBTILASE_ASP"/>
    <property type="match status" value="1"/>
</dbReference>
<dbReference type="PROSITE" id="PS00137">
    <property type="entry name" value="SUBTILASE_HIS"/>
    <property type="match status" value="1"/>
</dbReference>
<dbReference type="EMBL" id="JACEGA010000001">
    <property type="protein sequence ID" value="MBB2184533.1"/>
    <property type="molecule type" value="Genomic_DNA"/>
</dbReference>
<dbReference type="AlphaFoldDB" id="A0A839K3Q2"/>
<evidence type="ECO:0000256" key="2">
    <source>
        <dbReference type="ARBA" id="ARBA00022670"/>
    </source>
</evidence>
<keyword evidence="9" id="KW-1185">Reference proteome</keyword>
<evidence type="ECO:0000313" key="8">
    <source>
        <dbReference type="EMBL" id="MBB2184533.1"/>
    </source>
</evidence>
<dbReference type="InterPro" id="IPR000209">
    <property type="entry name" value="Peptidase_S8/S53_dom"/>
</dbReference>
<dbReference type="CDD" id="cd07478">
    <property type="entry name" value="Peptidases_S8_CspA-like"/>
    <property type="match status" value="1"/>
</dbReference>
<dbReference type="SUPFAM" id="SSF52743">
    <property type="entry name" value="Subtilisin-like"/>
    <property type="match status" value="1"/>
</dbReference>
<dbReference type="InterPro" id="IPR023827">
    <property type="entry name" value="Peptidase_S8_Asp-AS"/>
</dbReference>
<dbReference type="Proteomes" id="UP000574276">
    <property type="component" value="Unassembled WGS sequence"/>
</dbReference>
<keyword evidence="3 6" id="KW-0378">Hydrolase</keyword>
<dbReference type="InterPro" id="IPR050131">
    <property type="entry name" value="Peptidase_S8_subtilisin-like"/>
</dbReference>
<protein>
    <submittedName>
        <fullName evidence="8">S8 family peptidase</fullName>
    </submittedName>
</protein>
<dbReference type="Gene3D" id="2.60.120.1290">
    <property type="match status" value="1"/>
</dbReference>
<feature type="active site" description="Charge relay system" evidence="5 6">
    <location>
        <position position="496"/>
    </location>
</feature>
<proteinExistence type="inferred from homology"/>
<evidence type="ECO:0000259" key="7">
    <source>
        <dbReference type="Pfam" id="PF00082"/>
    </source>
</evidence>
<dbReference type="PROSITE" id="PS51892">
    <property type="entry name" value="SUBTILASE"/>
    <property type="match status" value="1"/>
</dbReference>
<accession>A0A839K3Q2</accession>
<comment type="caution">
    <text evidence="8">The sequence shown here is derived from an EMBL/GenBank/DDBJ whole genome shotgun (WGS) entry which is preliminary data.</text>
</comment>
<evidence type="ECO:0000256" key="4">
    <source>
        <dbReference type="ARBA" id="ARBA00022825"/>
    </source>
</evidence>
<dbReference type="Gene3D" id="3.40.50.200">
    <property type="entry name" value="Peptidase S8/S53 domain"/>
    <property type="match status" value="1"/>
</dbReference>
<name>A0A839K3Q2_9FIRM</name>
<dbReference type="PANTHER" id="PTHR43806:SF11">
    <property type="entry name" value="CEREVISIN-RELATED"/>
    <property type="match status" value="1"/>
</dbReference>
<dbReference type="InterPro" id="IPR034045">
    <property type="entry name" value="Pep_S8_CspA-like"/>
</dbReference>
<dbReference type="PANTHER" id="PTHR43806">
    <property type="entry name" value="PEPTIDASE S8"/>
    <property type="match status" value="1"/>
</dbReference>
<feature type="domain" description="Peptidase S8/S53" evidence="7">
    <location>
        <begin position="96"/>
        <end position="551"/>
    </location>
</feature>
<dbReference type="InterPro" id="IPR017310">
    <property type="entry name" value="Pept_S8A_subtilisin_clostridia"/>
</dbReference>
<dbReference type="PRINTS" id="PR00723">
    <property type="entry name" value="SUBTILISIN"/>
</dbReference>
<dbReference type="InterPro" id="IPR022398">
    <property type="entry name" value="Peptidase_S8_His-AS"/>
</dbReference>
<feature type="active site" description="Charge relay system" evidence="5 6">
    <location>
        <position position="105"/>
    </location>
</feature>
<organism evidence="8 9">
    <name type="scientific">Variimorphobacter saccharofermentans</name>
    <dbReference type="NCBI Taxonomy" id="2755051"/>
    <lineage>
        <taxon>Bacteria</taxon>
        <taxon>Bacillati</taxon>
        <taxon>Bacillota</taxon>
        <taxon>Clostridia</taxon>
        <taxon>Lachnospirales</taxon>
        <taxon>Lachnospiraceae</taxon>
        <taxon>Variimorphobacter</taxon>
    </lineage>
</organism>
<reference evidence="8 9" key="1">
    <citation type="submission" date="2020-07" db="EMBL/GenBank/DDBJ databases">
        <title>Characterization and genome sequencing of isolate MD1, a novel member within the family Lachnospiraceae.</title>
        <authorList>
            <person name="Rettenmaier R."/>
            <person name="Di Bello L."/>
            <person name="Zinser C."/>
            <person name="Scheitz K."/>
            <person name="Liebl W."/>
            <person name="Zverlov V."/>
        </authorList>
    </citation>
    <scope>NUCLEOTIDE SEQUENCE [LARGE SCALE GENOMIC DNA]</scope>
    <source>
        <strain evidence="8 9">MD1</strain>
    </source>
</reference>
<sequence>MMSEERDAIISEDYADLLIRYGEDMSILERFENGIIQIINPLYAVVHIPVQDITNQVILEYGYSAMPSLNGLISHSSLDASGITRIRNVPGFDLRGQGVLIGIIDTGIDYTNPVFQNADGTTRIASIWDQTIQTGSAPQGLFYGTEFTKEQINQALQNEDPLSIVPSMDTNGHGTMVAGIAGGSENIENDFMGVVPEVEFIIVKLKPAKQYLKQFFRVPENTECYQSNDIMTGLGYVQNMSFALGKPIVICLALGSSQGAHDGSDSLSSYLSMIALTPGTAIVIAGGNEGNGRRHYYGEVNPTTGYDIVEVNVGENDKGFTMELWGQAASLFSIDILTPSGEYIPRIAVGTDESREITFVFEQTVINIDYQMVEARSGNQLILLRFEDISPGIWRFNVYERGNLRLGFHIWLPMEGFISENTFFTNSNPYTTILSIGNSETSITSTAYNIEDDSLFLYASRGFTRSDVIKPEISCPGVNIVGPTIDKGFMAFNGTSAAAAHLAGVAAMLLEWGIVRSNLSNMSTMEIKKLLIRGAKRDSEIQYPNRDWGYGSVDVYNVYNSLRAGSIL</sequence>
<dbReference type="Pfam" id="PF00082">
    <property type="entry name" value="Peptidase_S8"/>
    <property type="match status" value="1"/>
</dbReference>
<dbReference type="PIRSF" id="PIRSF037894">
    <property type="entry name" value="Subtilisin_rel_CspABC"/>
    <property type="match status" value="1"/>
</dbReference>
<dbReference type="InterPro" id="IPR015500">
    <property type="entry name" value="Peptidase_S8_subtilisin-rel"/>
</dbReference>
<evidence type="ECO:0000313" key="9">
    <source>
        <dbReference type="Proteomes" id="UP000574276"/>
    </source>
</evidence>
<evidence type="ECO:0000256" key="3">
    <source>
        <dbReference type="ARBA" id="ARBA00022801"/>
    </source>
</evidence>
<dbReference type="GO" id="GO:0004252">
    <property type="term" value="F:serine-type endopeptidase activity"/>
    <property type="evidence" value="ECO:0007669"/>
    <property type="project" value="UniProtKB-UniRule"/>
</dbReference>